<dbReference type="SUPFAM" id="SSF56235">
    <property type="entry name" value="N-terminal nucleophile aminohydrolases (Ntn hydrolases)"/>
    <property type="match status" value="1"/>
</dbReference>
<evidence type="ECO:0000256" key="8">
    <source>
        <dbReference type="ARBA" id="ARBA00047417"/>
    </source>
</evidence>
<proteinExistence type="inferred from homology"/>
<evidence type="ECO:0000256" key="6">
    <source>
        <dbReference type="ARBA" id="ARBA00023145"/>
    </source>
</evidence>
<dbReference type="PRINTS" id="PR01210">
    <property type="entry name" value="GGTRANSPTASE"/>
</dbReference>
<organism evidence="11 12">
    <name type="scientific">Castellaniella denitrificans</name>
    <dbReference type="NCBI Taxonomy" id="56119"/>
    <lineage>
        <taxon>Bacteria</taxon>
        <taxon>Pseudomonadati</taxon>
        <taxon>Pseudomonadota</taxon>
        <taxon>Betaproteobacteria</taxon>
        <taxon>Burkholderiales</taxon>
        <taxon>Alcaligenaceae</taxon>
        <taxon>Castellaniella</taxon>
    </lineage>
</organism>
<dbReference type="InterPro" id="IPR029055">
    <property type="entry name" value="Ntn_hydrolases_N"/>
</dbReference>
<dbReference type="RefSeq" id="WP_269356083.1">
    <property type="nucleotide sequence ID" value="NZ_JAPWHE010000001.1"/>
</dbReference>
<keyword evidence="5 9" id="KW-0378">Hydrolase</keyword>
<comment type="catalytic activity">
    <reaction evidence="2 9">
        <text>glutathione + H2O = L-cysteinylglycine + L-glutamate</text>
        <dbReference type="Rhea" id="RHEA:28807"/>
        <dbReference type="ChEBI" id="CHEBI:15377"/>
        <dbReference type="ChEBI" id="CHEBI:29985"/>
        <dbReference type="ChEBI" id="CHEBI:57925"/>
        <dbReference type="ChEBI" id="CHEBI:61694"/>
        <dbReference type="EC" id="3.4.19.13"/>
    </reaction>
</comment>
<keyword evidence="6 9" id="KW-0865">Zymogen</keyword>
<dbReference type="EC" id="2.3.2.2" evidence="9"/>
<feature type="signal peptide" evidence="10">
    <location>
        <begin position="1"/>
        <end position="26"/>
    </location>
</feature>
<evidence type="ECO:0000256" key="7">
    <source>
        <dbReference type="ARBA" id="ARBA00023315"/>
    </source>
</evidence>
<dbReference type="Gene3D" id="3.60.20.40">
    <property type="match status" value="1"/>
</dbReference>
<comment type="subunit">
    <text evidence="9">This enzyme consists of two polypeptide chains, which are synthesized in precursor form from a single polypeptide.</text>
</comment>
<keyword evidence="4 9" id="KW-0808">Transferase</keyword>
<dbReference type="InterPro" id="IPR055262">
    <property type="entry name" value="GGT_CS"/>
</dbReference>
<dbReference type="Gene3D" id="1.10.246.130">
    <property type="match status" value="1"/>
</dbReference>
<dbReference type="InterPro" id="IPR043138">
    <property type="entry name" value="GGT_lsub"/>
</dbReference>
<dbReference type="GO" id="GO:0103068">
    <property type="term" value="F:leukotriene C4 gamma-glutamyl transferase activity"/>
    <property type="evidence" value="ECO:0007669"/>
    <property type="project" value="UniProtKB-EC"/>
</dbReference>
<keyword evidence="9" id="KW-0317">Glutathione biosynthesis</keyword>
<evidence type="ECO:0000256" key="1">
    <source>
        <dbReference type="ARBA" id="ARBA00001049"/>
    </source>
</evidence>
<dbReference type="EMBL" id="JAPWHE010000001">
    <property type="protein sequence ID" value="MCZ4328658.1"/>
    <property type="molecule type" value="Genomic_DNA"/>
</dbReference>
<gene>
    <name evidence="11" type="primary">ggt</name>
    <name evidence="11" type="ORF">O4H32_01640</name>
</gene>
<dbReference type="InterPro" id="IPR000101">
    <property type="entry name" value="GGT_peptidase"/>
</dbReference>
<comment type="catalytic activity">
    <reaction evidence="8 9">
        <text>an N-terminal (5-L-glutamyl)-[peptide] + an alpha-amino acid = 5-L-glutamyl amino acid + an N-terminal L-alpha-aminoacyl-[peptide]</text>
        <dbReference type="Rhea" id="RHEA:23904"/>
        <dbReference type="Rhea" id="RHEA-COMP:9780"/>
        <dbReference type="Rhea" id="RHEA-COMP:9795"/>
        <dbReference type="ChEBI" id="CHEBI:77644"/>
        <dbReference type="ChEBI" id="CHEBI:78597"/>
        <dbReference type="ChEBI" id="CHEBI:78599"/>
        <dbReference type="ChEBI" id="CHEBI:78608"/>
        <dbReference type="EC" id="2.3.2.2"/>
    </reaction>
</comment>
<keyword evidence="7 9" id="KW-0012">Acyltransferase</keyword>
<dbReference type="PROSITE" id="PS00462">
    <property type="entry name" value="G_GLU_TRANSPEPTIDASE"/>
    <property type="match status" value="1"/>
</dbReference>
<evidence type="ECO:0000256" key="9">
    <source>
        <dbReference type="RuleBase" id="RU368036"/>
    </source>
</evidence>
<dbReference type="PANTHER" id="PTHR43199">
    <property type="entry name" value="GLUTATHIONE HYDROLASE"/>
    <property type="match status" value="1"/>
</dbReference>
<evidence type="ECO:0000256" key="4">
    <source>
        <dbReference type="ARBA" id="ARBA00022679"/>
    </source>
</evidence>
<keyword evidence="12" id="KW-1185">Reference proteome</keyword>
<dbReference type="InterPro" id="IPR051792">
    <property type="entry name" value="GGT_bact"/>
</dbReference>
<dbReference type="NCBIfam" id="TIGR00066">
    <property type="entry name" value="g_glut_trans"/>
    <property type="match status" value="1"/>
</dbReference>
<feature type="chain" id="PRO_5045682221" description="Glutathione hydrolase proenzyme" evidence="10">
    <location>
        <begin position="27"/>
        <end position="589"/>
    </location>
</feature>
<comment type="similarity">
    <text evidence="3 9">Belongs to the gamma-glutamyltransferase family.</text>
</comment>
<evidence type="ECO:0000256" key="3">
    <source>
        <dbReference type="ARBA" id="ARBA00009381"/>
    </source>
</evidence>
<reference evidence="11" key="1">
    <citation type="submission" date="2022-12" db="EMBL/GenBank/DDBJ databases">
        <title>Bacterial isolates from different developmental stages of Nematostella vectensis.</title>
        <authorList>
            <person name="Fraune S."/>
        </authorList>
    </citation>
    <scope>NUCLEOTIDE SEQUENCE</scope>
    <source>
        <strain evidence="11">G21619-S1</strain>
    </source>
</reference>
<evidence type="ECO:0000256" key="10">
    <source>
        <dbReference type="SAM" id="SignalP"/>
    </source>
</evidence>
<comment type="catalytic activity">
    <reaction evidence="1 9">
        <text>an S-substituted glutathione + H2O = an S-substituted L-cysteinylglycine + L-glutamate</text>
        <dbReference type="Rhea" id="RHEA:59468"/>
        <dbReference type="ChEBI" id="CHEBI:15377"/>
        <dbReference type="ChEBI" id="CHEBI:29985"/>
        <dbReference type="ChEBI" id="CHEBI:90779"/>
        <dbReference type="ChEBI" id="CHEBI:143103"/>
        <dbReference type="EC" id="3.4.19.13"/>
    </reaction>
</comment>
<name>A0ABT4M029_9BURK</name>
<dbReference type="Proteomes" id="UP001068379">
    <property type="component" value="Unassembled WGS sequence"/>
</dbReference>
<dbReference type="EC" id="3.4.19.13" evidence="9"/>
<evidence type="ECO:0000313" key="11">
    <source>
        <dbReference type="EMBL" id="MCZ4328658.1"/>
    </source>
</evidence>
<dbReference type="PANTHER" id="PTHR43199:SF1">
    <property type="entry name" value="GLUTATHIONE HYDROLASE PROENZYME"/>
    <property type="match status" value="1"/>
</dbReference>
<dbReference type="Pfam" id="PF01019">
    <property type="entry name" value="G_glu_transpept"/>
    <property type="match status" value="1"/>
</dbReference>
<protein>
    <recommendedName>
        <fullName evidence="9">Glutathione hydrolase proenzyme</fullName>
        <ecNumber evidence="9">2.3.2.2</ecNumber>
        <ecNumber evidence="9">3.4.19.13</ecNumber>
    </recommendedName>
    <component>
        <recommendedName>
            <fullName evidence="9">Glutathione hydrolase large chain</fullName>
        </recommendedName>
    </component>
    <component>
        <recommendedName>
            <fullName evidence="9">Glutathione hydrolase small chain</fullName>
        </recommendedName>
    </component>
</protein>
<evidence type="ECO:0000256" key="5">
    <source>
        <dbReference type="ARBA" id="ARBA00022801"/>
    </source>
</evidence>
<dbReference type="InterPro" id="IPR043137">
    <property type="entry name" value="GGT_ssub_C"/>
</dbReference>
<dbReference type="PROSITE" id="PS51257">
    <property type="entry name" value="PROKAR_LIPOPROTEIN"/>
    <property type="match status" value="1"/>
</dbReference>
<keyword evidence="10" id="KW-0732">Signal</keyword>
<comment type="PTM">
    <text evidence="9">Cleaved by autocatalysis into a large and a small subunit.</text>
</comment>
<comment type="caution">
    <text evidence="11">The sequence shown here is derived from an EMBL/GenBank/DDBJ whole genome shotgun (WGS) entry which is preliminary data.</text>
</comment>
<evidence type="ECO:0000256" key="2">
    <source>
        <dbReference type="ARBA" id="ARBA00001089"/>
    </source>
</evidence>
<sequence length="589" mass="62277">MKPFRVRWFGLVLAGLLAACSTPQRSGPSVAPAAPVTRAAAAAYNAGLDIFHPVAARHGMVVSEQALASRAGLEMLRAGGNAVDAAVAVGFALAVTLPNAGNLGGGGFMMVHEAHGGRDHALDFRETAPMGAARDMYLDARGEVVDGRSLYTHQAVGVPGTVAGLTHALERWGSLPLSQVMAPAIRLAEQGYPVSPTLAGALARSAGPMGRWPATRAIFWRDGRPLRAGEHLVQRDLARSLRLIAHHGADAFYRGPIGAGLAAEMARHDGLITARDLEAYRAVERPPIVAEYRGYRIVTMPPPSSGGVHLAQILNMIEPWPLAQWGAGGAQTMHHMAEAMKLAYADRAQYLGDTDFVDVPVAGLVSKAYARHLAAGIAPDRARPATDIRPGRPQPYESDQTTHFSVADAAGNAVAVTYTLNTNFGSGIVAAGTGILLNNEMDDFSAKPGVANVYGLIGAEANAIQPGKRPLSSMTPTIVLRDGQPWLVTGSPGGARIITTVLETVVDAIDFGMNPAEAAAQPRFHHQWQPDELRVEKGFSPDTLALLRRYGHHVVVKPTMGKTQTILIRDGMLYGASDPRNPDGAALGY</sequence>
<accession>A0ABT4M029</accession>
<comment type="pathway">
    <text evidence="9">Sulfur metabolism; glutathione metabolism.</text>
</comment>
<evidence type="ECO:0000313" key="12">
    <source>
        <dbReference type="Proteomes" id="UP001068379"/>
    </source>
</evidence>